<keyword evidence="1" id="KW-0732">Signal</keyword>
<comment type="caution">
    <text evidence="3">The sequence shown here is derived from an EMBL/GenBank/DDBJ whole genome shotgun (WGS) entry which is preliminary data.</text>
</comment>
<sequence length="318" mass="34038">MLCALLIFGLGQPAAAATRPPGAGYSIDHVLLWGRGIDQVSAVMAVKLGFQVRPGRNPGGVANRYVRMSDGSYLELLGITRPDAAMDPGMQADQASLHGGPGSRTFGLRSTELDATRTLMQQRGLQPTPVFAASLDDPDGDGPSAPPRWRLFAFDRQPLSSNLFFIDYARLGETAVRVADDRAAREHPNTARELSAVWLLSSDADAARGQFERMGFTGATPVRMARIAARGWAVPVGRKRVLVLQPDGPGIAADALRKGGPQVLGASIGVADLARAKRQVERGYERALPAYRGVLGDSFLAPTQDDLALLIEFHAMSR</sequence>
<dbReference type="Gene3D" id="3.10.180.10">
    <property type="entry name" value="2,3-Dihydroxybiphenyl 1,2-Dioxygenase, domain 1"/>
    <property type="match status" value="1"/>
</dbReference>
<dbReference type="Pfam" id="PF13468">
    <property type="entry name" value="Glyoxalase_3"/>
    <property type="match status" value="1"/>
</dbReference>
<gene>
    <name evidence="3" type="ORF">ACFPME_14705</name>
</gene>
<reference evidence="4" key="1">
    <citation type="journal article" date="2019" name="Int. J. Syst. Evol. Microbiol.">
        <title>The Global Catalogue of Microorganisms (GCM) 10K type strain sequencing project: providing services to taxonomists for standard genome sequencing and annotation.</title>
        <authorList>
            <consortium name="The Broad Institute Genomics Platform"/>
            <consortium name="The Broad Institute Genome Sequencing Center for Infectious Disease"/>
            <person name="Wu L."/>
            <person name="Ma J."/>
        </authorList>
    </citation>
    <scope>NUCLEOTIDE SEQUENCE [LARGE SCALE GENOMIC DNA]</scope>
    <source>
        <strain evidence="4">JCM 17130</strain>
    </source>
</reference>
<evidence type="ECO:0000256" key="1">
    <source>
        <dbReference type="SAM" id="SignalP"/>
    </source>
</evidence>
<protein>
    <submittedName>
        <fullName evidence="3">VOC family protein</fullName>
    </submittedName>
</protein>
<dbReference type="InterPro" id="IPR029068">
    <property type="entry name" value="Glyas_Bleomycin-R_OHBP_Dase"/>
</dbReference>
<evidence type="ECO:0000259" key="2">
    <source>
        <dbReference type="Pfam" id="PF13468"/>
    </source>
</evidence>
<dbReference type="SUPFAM" id="SSF54593">
    <property type="entry name" value="Glyoxalase/Bleomycin resistance protein/Dihydroxybiphenyl dioxygenase"/>
    <property type="match status" value="1"/>
</dbReference>
<dbReference type="InterPro" id="IPR025870">
    <property type="entry name" value="Glyoxalase-like_dom"/>
</dbReference>
<name>A0ABW0JQ65_9GAMM</name>
<feature type="domain" description="Glyoxalase-like" evidence="2">
    <location>
        <begin position="27"/>
        <end position="213"/>
    </location>
</feature>
<accession>A0ABW0JQ65</accession>
<keyword evidence="4" id="KW-1185">Reference proteome</keyword>
<dbReference type="RefSeq" id="WP_377306405.1">
    <property type="nucleotide sequence ID" value="NZ_JBHSMK010000009.1"/>
</dbReference>
<feature type="signal peptide" evidence="1">
    <location>
        <begin position="1"/>
        <end position="16"/>
    </location>
</feature>
<evidence type="ECO:0000313" key="4">
    <source>
        <dbReference type="Proteomes" id="UP001596013"/>
    </source>
</evidence>
<organism evidence="3 4">
    <name type="scientific">Rhodanobacter umsongensis</name>
    <dbReference type="NCBI Taxonomy" id="633153"/>
    <lineage>
        <taxon>Bacteria</taxon>
        <taxon>Pseudomonadati</taxon>
        <taxon>Pseudomonadota</taxon>
        <taxon>Gammaproteobacteria</taxon>
        <taxon>Lysobacterales</taxon>
        <taxon>Rhodanobacteraceae</taxon>
        <taxon>Rhodanobacter</taxon>
    </lineage>
</organism>
<dbReference type="EMBL" id="JBHSMK010000009">
    <property type="protein sequence ID" value="MFC5437811.1"/>
    <property type="molecule type" value="Genomic_DNA"/>
</dbReference>
<evidence type="ECO:0000313" key="3">
    <source>
        <dbReference type="EMBL" id="MFC5437811.1"/>
    </source>
</evidence>
<proteinExistence type="predicted"/>
<feature type="chain" id="PRO_5045928080" evidence="1">
    <location>
        <begin position="17"/>
        <end position="318"/>
    </location>
</feature>
<dbReference type="Proteomes" id="UP001596013">
    <property type="component" value="Unassembled WGS sequence"/>
</dbReference>